<keyword evidence="2" id="KW-1185">Reference proteome</keyword>
<dbReference type="Proteomes" id="UP000240042">
    <property type="component" value="Unassembled WGS sequence"/>
</dbReference>
<organism evidence="1 2">
    <name type="scientific">Brevinema andersonii</name>
    <dbReference type="NCBI Taxonomy" id="34097"/>
    <lineage>
        <taxon>Bacteria</taxon>
        <taxon>Pseudomonadati</taxon>
        <taxon>Spirochaetota</taxon>
        <taxon>Spirochaetia</taxon>
        <taxon>Brevinematales</taxon>
        <taxon>Brevinemataceae</taxon>
        <taxon>Brevinema</taxon>
    </lineage>
</organism>
<evidence type="ECO:0000313" key="2">
    <source>
        <dbReference type="Proteomes" id="UP000240042"/>
    </source>
</evidence>
<accession>A0A1I1EXR2</accession>
<dbReference type="EMBL" id="FOKY01000017">
    <property type="protein sequence ID" value="SFB89730.1"/>
    <property type="molecule type" value="Genomic_DNA"/>
</dbReference>
<evidence type="ECO:0000313" key="1">
    <source>
        <dbReference type="EMBL" id="SFB89730.1"/>
    </source>
</evidence>
<name>A0A1I1EXR2_BREAD</name>
<reference evidence="2" key="1">
    <citation type="submission" date="2016-10" db="EMBL/GenBank/DDBJ databases">
        <authorList>
            <person name="Varghese N."/>
            <person name="Submissions S."/>
        </authorList>
    </citation>
    <scope>NUCLEOTIDE SEQUENCE [LARGE SCALE GENOMIC DNA]</scope>
    <source>
        <strain evidence="2">ATCC 43811</strain>
    </source>
</reference>
<proteinExistence type="predicted"/>
<protein>
    <submittedName>
        <fullName evidence="1">Uncharacterized protein</fullName>
    </submittedName>
</protein>
<gene>
    <name evidence="1" type="ORF">SAMN02745150_01228</name>
</gene>
<dbReference type="RefSeq" id="WP_092319710.1">
    <property type="nucleotide sequence ID" value="NZ_FOKY01000017.1"/>
</dbReference>
<sequence>MTRGLGNNSYFVGTLELFRKVGKFITPNINTDNLPNTLLKGERDEPCHHIVFTGLTLASEEI</sequence>
<dbReference type="AlphaFoldDB" id="A0A1I1EXR2"/>